<evidence type="ECO:0000313" key="3">
    <source>
        <dbReference type="Proteomes" id="UP000603200"/>
    </source>
</evidence>
<gene>
    <name evidence="2" type="ORF">Ahu01nite_067640</name>
</gene>
<dbReference type="PANTHER" id="PTHR48079">
    <property type="entry name" value="PROTEIN YEEZ"/>
    <property type="match status" value="1"/>
</dbReference>
<dbReference type="RefSeq" id="WP_203840716.1">
    <property type="nucleotide sequence ID" value="NZ_BAAATV010000013.1"/>
</dbReference>
<dbReference type="Gene3D" id="3.40.50.720">
    <property type="entry name" value="NAD(P)-binding Rossmann-like Domain"/>
    <property type="match status" value="1"/>
</dbReference>
<organism evidence="2 3">
    <name type="scientific">Winogradskya humida</name>
    <dbReference type="NCBI Taxonomy" id="113566"/>
    <lineage>
        <taxon>Bacteria</taxon>
        <taxon>Bacillati</taxon>
        <taxon>Actinomycetota</taxon>
        <taxon>Actinomycetes</taxon>
        <taxon>Micromonosporales</taxon>
        <taxon>Micromonosporaceae</taxon>
        <taxon>Winogradskya</taxon>
    </lineage>
</organism>
<evidence type="ECO:0000259" key="1">
    <source>
        <dbReference type="Pfam" id="PF01370"/>
    </source>
</evidence>
<dbReference type="EMBL" id="BOMN01000093">
    <property type="protein sequence ID" value="GIE23662.1"/>
    <property type="molecule type" value="Genomic_DNA"/>
</dbReference>
<proteinExistence type="predicted"/>
<dbReference type="InterPro" id="IPR051783">
    <property type="entry name" value="NAD(P)-dependent_oxidoreduct"/>
</dbReference>
<comment type="caution">
    <text evidence="2">The sequence shown here is derived from an EMBL/GenBank/DDBJ whole genome shotgun (WGS) entry which is preliminary data.</text>
</comment>
<dbReference type="SUPFAM" id="SSF51735">
    <property type="entry name" value="NAD(P)-binding Rossmann-fold domains"/>
    <property type="match status" value="1"/>
</dbReference>
<reference evidence="2 3" key="1">
    <citation type="submission" date="2021-01" db="EMBL/GenBank/DDBJ databases">
        <title>Whole genome shotgun sequence of Actinoplanes humidus NBRC 14915.</title>
        <authorList>
            <person name="Komaki H."/>
            <person name="Tamura T."/>
        </authorList>
    </citation>
    <scope>NUCLEOTIDE SEQUENCE [LARGE SCALE GENOMIC DNA]</scope>
    <source>
        <strain evidence="2 3">NBRC 14915</strain>
    </source>
</reference>
<dbReference type="InterPro" id="IPR001509">
    <property type="entry name" value="Epimerase_deHydtase"/>
</dbReference>
<dbReference type="Pfam" id="PF01370">
    <property type="entry name" value="Epimerase"/>
    <property type="match status" value="1"/>
</dbReference>
<evidence type="ECO:0000313" key="2">
    <source>
        <dbReference type="EMBL" id="GIE23662.1"/>
    </source>
</evidence>
<keyword evidence="3" id="KW-1185">Reference proteome</keyword>
<dbReference type="Proteomes" id="UP000603200">
    <property type="component" value="Unassembled WGS sequence"/>
</dbReference>
<dbReference type="InterPro" id="IPR036291">
    <property type="entry name" value="NAD(P)-bd_dom_sf"/>
</dbReference>
<feature type="domain" description="NAD-dependent epimerase/dehydratase" evidence="1">
    <location>
        <begin position="3"/>
        <end position="212"/>
    </location>
</feature>
<sequence length="289" mass="30135">MKVFITGGTGYLGSALVERLVAAGHEVSALARSDDAAKRLDEAGAVPVRGSLGDTDVLREAAAGADAVIHAAVDYSPSQEASDTELAAVRALVAGGSGKPVVYTSTGIVYGFDPLDTSEDATLPEVSAQPVKAAAERIILDAETITGIVIRASLIFGRGDTKLITGLIHAARSNGVAAHIGDGTNTWYPVHIDDLTDLYLRAITQPAKGAFNAAGDVPFSFKELAELIGELTGTPVAAVPLAVAEQNNAQGARLMTTSSRLPTTKARTTYGWKPTAHSLLDEVRRQYQQ</sequence>
<protein>
    <submittedName>
        <fullName evidence="2">3-beta hydroxysteroid dehydrogenase</fullName>
    </submittedName>
</protein>
<name>A0ABQ3ZZY0_9ACTN</name>
<accession>A0ABQ3ZZY0</accession>
<dbReference type="PANTHER" id="PTHR48079:SF6">
    <property type="entry name" value="NAD(P)-BINDING DOMAIN-CONTAINING PROTEIN-RELATED"/>
    <property type="match status" value="1"/>
</dbReference>